<protein>
    <recommendedName>
        <fullName evidence="3">Phosphoribosyltransferase domain-containing protein</fullName>
    </recommendedName>
</protein>
<dbReference type="CDD" id="cd06223">
    <property type="entry name" value="PRTases_typeI"/>
    <property type="match status" value="1"/>
</dbReference>
<dbReference type="Proteomes" id="UP000228711">
    <property type="component" value="Unassembled WGS sequence"/>
</dbReference>
<name>A0A2H0YV96_9BACT</name>
<dbReference type="SUPFAM" id="SSF53271">
    <property type="entry name" value="PRTase-like"/>
    <property type="match status" value="1"/>
</dbReference>
<dbReference type="InterPro" id="IPR029057">
    <property type="entry name" value="PRTase-like"/>
</dbReference>
<organism evidence="1 2">
    <name type="scientific">Candidatus Kerfeldbacteria bacterium CG08_land_8_20_14_0_20_42_7</name>
    <dbReference type="NCBI Taxonomy" id="2014245"/>
    <lineage>
        <taxon>Bacteria</taxon>
        <taxon>Candidatus Kerfeldiibacteriota</taxon>
    </lineage>
</organism>
<evidence type="ECO:0000313" key="1">
    <source>
        <dbReference type="EMBL" id="PIS41663.1"/>
    </source>
</evidence>
<dbReference type="EMBL" id="PEXV01000068">
    <property type="protein sequence ID" value="PIS41663.1"/>
    <property type="molecule type" value="Genomic_DNA"/>
</dbReference>
<evidence type="ECO:0000313" key="2">
    <source>
        <dbReference type="Proteomes" id="UP000228711"/>
    </source>
</evidence>
<comment type="caution">
    <text evidence="1">The sequence shown here is derived from an EMBL/GenBank/DDBJ whole genome shotgun (WGS) entry which is preliminary data.</text>
</comment>
<dbReference type="Gene3D" id="3.40.50.2020">
    <property type="match status" value="1"/>
</dbReference>
<dbReference type="InterPro" id="IPR000836">
    <property type="entry name" value="PRTase_dom"/>
</dbReference>
<evidence type="ECO:0008006" key="3">
    <source>
        <dbReference type="Google" id="ProtNLM"/>
    </source>
</evidence>
<proteinExistence type="predicted"/>
<sequence length="223" mass="25643">MPKNDWYYRFKKAGMIQSGHVVLSSGFHSERYINCAYPLITLNPIVRQIIEGLGQKIRVLPAQKGGPIAIFGVGKGAHYARLLAEWAQARHPDRQFLFLYGQRQYDGTLFLPYNQMRFLRESEVIIFDDAYMTGRTFRDIARLINGKSQRVLQFLTIVNRSEEKFVDDGNLSFMIESLVHVPTLRKWKDMASCPLCKKGIPYSTSIEGGKHEFHQHGQPVHLV</sequence>
<reference evidence="2" key="1">
    <citation type="submission" date="2017-09" db="EMBL/GenBank/DDBJ databases">
        <title>Depth-based differentiation of microbial function through sediment-hosted aquifers and enrichment of novel symbionts in the deep terrestrial subsurface.</title>
        <authorList>
            <person name="Probst A.J."/>
            <person name="Ladd B."/>
            <person name="Jarett J.K."/>
            <person name="Geller-Mcgrath D.E."/>
            <person name="Sieber C.M.K."/>
            <person name="Emerson J.B."/>
            <person name="Anantharaman K."/>
            <person name="Thomas B.C."/>
            <person name="Malmstrom R."/>
            <person name="Stieglmeier M."/>
            <person name="Klingl A."/>
            <person name="Woyke T."/>
            <person name="Ryan C.M."/>
            <person name="Banfield J.F."/>
        </authorList>
    </citation>
    <scope>NUCLEOTIDE SEQUENCE [LARGE SCALE GENOMIC DNA]</scope>
</reference>
<dbReference type="AlphaFoldDB" id="A0A2H0YV96"/>
<accession>A0A2H0YV96</accession>
<gene>
    <name evidence="1" type="ORF">COT25_01865</name>
</gene>